<protein>
    <submittedName>
        <fullName evidence="2">Uncharacterized protein</fullName>
    </submittedName>
</protein>
<dbReference type="EMBL" id="CABITT030000006">
    <property type="protein sequence ID" value="VVB06886.1"/>
    <property type="molecule type" value="Genomic_DNA"/>
</dbReference>
<name>A0A565BZU3_9BRAS</name>
<evidence type="ECO:0000313" key="3">
    <source>
        <dbReference type="Proteomes" id="UP000489600"/>
    </source>
</evidence>
<organism evidence="2 3">
    <name type="scientific">Arabis nemorensis</name>
    <dbReference type="NCBI Taxonomy" id="586526"/>
    <lineage>
        <taxon>Eukaryota</taxon>
        <taxon>Viridiplantae</taxon>
        <taxon>Streptophyta</taxon>
        <taxon>Embryophyta</taxon>
        <taxon>Tracheophyta</taxon>
        <taxon>Spermatophyta</taxon>
        <taxon>Magnoliopsida</taxon>
        <taxon>eudicotyledons</taxon>
        <taxon>Gunneridae</taxon>
        <taxon>Pentapetalae</taxon>
        <taxon>rosids</taxon>
        <taxon>malvids</taxon>
        <taxon>Brassicales</taxon>
        <taxon>Brassicaceae</taxon>
        <taxon>Arabideae</taxon>
        <taxon>Arabis</taxon>
    </lineage>
</organism>
<keyword evidence="3" id="KW-1185">Reference proteome</keyword>
<dbReference type="Proteomes" id="UP000489600">
    <property type="component" value="Unassembled WGS sequence"/>
</dbReference>
<proteinExistence type="predicted"/>
<evidence type="ECO:0000256" key="1">
    <source>
        <dbReference type="SAM" id="MobiDB-lite"/>
    </source>
</evidence>
<reference evidence="2" key="1">
    <citation type="submission" date="2019-07" db="EMBL/GenBank/DDBJ databases">
        <authorList>
            <person name="Dittberner H."/>
        </authorList>
    </citation>
    <scope>NUCLEOTIDE SEQUENCE [LARGE SCALE GENOMIC DNA]</scope>
</reference>
<gene>
    <name evidence="2" type="ORF">ANE_LOCUS17330</name>
</gene>
<evidence type="ECO:0000313" key="2">
    <source>
        <dbReference type="EMBL" id="VVB06886.1"/>
    </source>
</evidence>
<sequence>MEDPLPNFNHPSLSDINGDLDDVEEDRGSLALVKKRGRLGFFGFRKRKALKGKTEFGRGSFSALPATPSSSKSHFWTNVYAGLKQVVPWKNKKTTS</sequence>
<accession>A0A565BZU3</accession>
<dbReference type="OrthoDB" id="1934555at2759"/>
<comment type="caution">
    <text evidence="2">The sequence shown here is derived from an EMBL/GenBank/DDBJ whole genome shotgun (WGS) entry which is preliminary data.</text>
</comment>
<dbReference type="AlphaFoldDB" id="A0A565BZU3"/>
<feature type="region of interest" description="Disordered" evidence="1">
    <location>
        <begin position="1"/>
        <end position="20"/>
    </location>
</feature>